<evidence type="ECO:0000256" key="1">
    <source>
        <dbReference type="SAM" id="MobiDB-lite"/>
    </source>
</evidence>
<dbReference type="Pfam" id="PF10536">
    <property type="entry name" value="PMD"/>
    <property type="match status" value="1"/>
</dbReference>
<feature type="region of interest" description="Disordered" evidence="1">
    <location>
        <begin position="14"/>
        <end position="47"/>
    </location>
</feature>
<dbReference type="InterPro" id="IPR019557">
    <property type="entry name" value="AminoTfrase-like_pln_mobile"/>
</dbReference>
<proteinExistence type="predicted"/>
<dbReference type="EMBL" id="SDMP01000003">
    <property type="protein sequence ID" value="RYR68629.1"/>
    <property type="molecule type" value="Genomic_DNA"/>
</dbReference>
<feature type="compositionally biased region" description="Low complexity" evidence="1">
    <location>
        <begin position="461"/>
        <end position="477"/>
    </location>
</feature>
<evidence type="ECO:0000313" key="3">
    <source>
        <dbReference type="EMBL" id="RYR68629.1"/>
    </source>
</evidence>
<protein>
    <recommendedName>
        <fullName evidence="2">Aminotransferase-like plant mobile domain-containing protein</fullName>
    </recommendedName>
</protein>
<evidence type="ECO:0000259" key="2">
    <source>
        <dbReference type="Pfam" id="PF10536"/>
    </source>
</evidence>
<name>A0A445DZS8_ARAHY</name>
<dbReference type="PANTHER" id="PTHR46033:SF8">
    <property type="entry name" value="PROTEIN MAINTENANCE OF MERISTEMS-LIKE"/>
    <property type="match status" value="1"/>
</dbReference>
<sequence>MRFRLYKEFEPSSFESLSHSHTPPNPRENDQHSDRVRQGRHIQGMGDDPGRLYRLDGVAYIAGVINDEVQKFAVNCTWFQETFGECPDGADEETVRRFARAYIMMLLGTQLFADKSGNCIHIRWLPYVARLEEMGGYSWGSAALAWLYRCMCRVANRHVVKLAGPLQLLQSWIFWRFPSFRPTGYDEISWPLSFPRRTGEEERAEHILQFDIVPDPGPSHDFLTWWHQHGKRFLSPEMLLGDPRGIPIPDEATQRGAGRVPDMARVDDVPDRRRTERRAQVGTRRSQREWNWVDHTMDDVEDAVRGGGRRCGRGGRRRGAAAREGAHQAGGMGGHDGEWYGSGMGDPTSHTEAGLGGGPLGDYFVGVSGNDQTLQESTPWVSPGSMFPDFLASDGIVAEFGGPHFLEDIWTIMQEDEAARGRVHTTPTQAPLDVDLNEPATVPPAHTFALGGTPASAHTLGSHSVAGSSSSRSVHVPPRTPTDAVLDDSDDSIEDEEPLIRRGYRTRVPRRCGTGSHLFR</sequence>
<dbReference type="GO" id="GO:0010073">
    <property type="term" value="P:meristem maintenance"/>
    <property type="evidence" value="ECO:0007669"/>
    <property type="project" value="InterPro"/>
</dbReference>
<comment type="caution">
    <text evidence="3">The sequence shown here is derived from an EMBL/GenBank/DDBJ whole genome shotgun (WGS) entry which is preliminary data.</text>
</comment>
<dbReference type="Proteomes" id="UP000289738">
    <property type="component" value="Chromosome A03"/>
</dbReference>
<feature type="compositionally biased region" description="Basic residues" evidence="1">
    <location>
        <begin position="307"/>
        <end position="320"/>
    </location>
</feature>
<reference evidence="3 4" key="1">
    <citation type="submission" date="2019-01" db="EMBL/GenBank/DDBJ databases">
        <title>Sequencing of cultivated peanut Arachis hypogaea provides insights into genome evolution and oil improvement.</title>
        <authorList>
            <person name="Chen X."/>
        </authorList>
    </citation>
    <scope>NUCLEOTIDE SEQUENCE [LARGE SCALE GENOMIC DNA]</scope>
    <source>
        <strain evidence="4">cv. Fuhuasheng</strain>
        <tissue evidence="3">Leaves</tissue>
    </source>
</reference>
<gene>
    <name evidence="3" type="ORF">Ahy_A03g015104</name>
</gene>
<feature type="compositionally biased region" description="Basic and acidic residues" evidence="1">
    <location>
        <begin position="27"/>
        <end position="37"/>
    </location>
</feature>
<organism evidence="3 4">
    <name type="scientific">Arachis hypogaea</name>
    <name type="common">Peanut</name>
    <dbReference type="NCBI Taxonomy" id="3818"/>
    <lineage>
        <taxon>Eukaryota</taxon>
        <taxon>Viridiplantae</taxon>
        <taxon>Streptophyta</taxon>
        <taxon>Embryophyta</taxon>
        <taxon>Tracheophyta</taxon>
        <taxon>Spermatophyta</taxon>
        <taxon>Magnoliopsida</taxon>
        <taxon>eudicotyledons</taxon>
        <taxon>Gunneridae</taxon>
        <taxon>Pentapetalae</taxon>
        <taxon>rosids</taxon>
        <taxon>fabids</taxon>
        <taxon>Fabales</taxon>
        <taxon>Fabaceae</taxon>
        <taxon>Papilionoideae</taxon>
        <taxon>50 kb inversion clade</taxon>
        <taxon>dalbergioids sensu lato</taxon>
        <taxon>Dalbergieae</taxon>
        <taxon>Pterocarpus clade</taxon>
        <taxon>Arachis</taxon>
    </lineage>
</organism>
<accession>A0A445DZS8</accession>
<feature type="region of interest" description="Disordered" evidence="1">
    <location>
        <begin position="305"/>
        <end position="334"/>
    </location>
</feature>
<dbReference type="AlphaFoldDB" id="A0A445DZS8"/>
<dbReference type="PANTHER" id="PTHR46033">
    <property type="entry name" value="PROTEIN MAIN-LIKE 2"/>
    <property type="match status" value="1"/>
</dbReference>
<feature type="domain" description="Aminotransferase-like plant mobile" evidence="2">
    <location>
        <begin position="67"/>
        <end position="184"/>
    </location>
</feature>
<keyword evidence="4" id="KW-1185">Reference proteome</keyword>
<evidence type="ECO:0000313" key="4">
    <source>
        <dbReference type="Proteomes" id="UP000289738"/>
    </source>
</evidence>
<feature type="region of interest" description="Disordered" evidence="1">
    <location>
        <begin position="450"/>
        <end position="490"/>
    </location>
</feature>
<dbReference type="InterPro" id="IPR044824">
    <property type="entry name" value="MAIN-like"/>
</dbReference>